<organism evidence="1 2">
    <name type="scientific">Sphingopyxis terrae subsp. ummariensis</name>
    <dbReference type="NCBI Taxonomy" id="429001"/>
    <lineage>
        <taxon>Bacteria</taxon>
        <taxon>Pseudomonadati</taxon>
        <taxon>Pseudomonadota</taxon>
        <taxon>Alphaproteobacteria</taxon>
        <taxon>Sphingomonadales</taxon>
        <taxon>Sphingomonadaceae</taxon>
        <taxon>Sphingopyxis</taxon>
    </lineage>
</organism>
<accession>A0A1Y6FWH0</accession>
<keyword evidence="2" id="KW-1185">Reference proteome</keyword>
<dbReference type="AlphaFoldDB" id="A0A1Y6FWH0"/>
<evidence type="ECO:0000313" key="1">
    <source>
        <dbReference type="EMBL" id="SMQ79180.1"/>
    </source>
</evidence>
<protein>
    <submittedName>
        <fullName evidence="1">Uncharacterized protein</fullName>
    </submittedName>
</protein>
<name>A0A1Y6FWH0_9SPHN</name>
<dbReference type="EMBL" id="FXWL01000004">
    <property type="protein sequence ID" value="SMQ79180.1"/>
    <property type="molecule type" value="Genomic_DNA"/>
</dbReference>
<dbReference type="Proteomes" id="UP000194469">
    <property type="component" value="Unassembled WGS sequence"/>
</dbReference>
<sequence length="332" mass="36948">MTAASMMFWSRDAPIANSDEIGNADRGVAAFANRKRFGGMKLTKWHLGLLALAGVLAASPAAATMNCYGPEWQRFTDPRLGVTLDVSTDVHQTYSVGAEDFVNVEVTERARPGNAVDGRCSSFNFGVVDFGTYEISDVAGLLKDQADQIASGGLNNFKVLKNRPLTFQGLPAREVIFSFTIDYFNTPATHRYLIVARGNKLYTFNWVWGDAGGIPADSTRIYDSIRFTPVAADPNARSRAMLEDTILLYWLRSDYPSTIHMSASLRRIADPKRAAESKMVAGYGYVQKVDYLRTEKGYRVFRVEHSKAVVDWYTADDGSQISALYWKKVRDL</sequence>
<dbReference type="RefSeq" id="WP_133058540.1">
    <property type="nucleotide sequence ID" value="NZ_NWUR01000014.1"/>
</dbReference>
<proteinExistence type="predicted"/>
<evidence type="ECO:0000313" key="2">
    <source>
        <dbReference type="Proteomes" id="UP000194469"/>
    </source>
</evidence>
<reference evidence="2" key="1">
    <citation type="submission" date="2017-04" db="EMBL/GenBank/DDBJ databases">
        <authorList>
            <person name="Varghese N."/>
            <person name="Submissions S."/>
        </authorList>
    </citation>
    <scope>NUCLEOTIDE SEQUENCE [LARGE SCALE GENOMIC DNA]</scope>
    <source>
        <strain evidence="2">UI2</strain>
    </source>
</reference>
<gene>
    <name evidence="1" type="ORF">SAMN06295984_3125</name>
</gene>
<dbReference type="GeneID" id="303003333"/>